<organism evidence="9 10">
    <name type="scientific">Bacterioplanes sanyensis</name>
    <dbReference type="NCBI Taxonomy" id="1249553"/>
    <lineage>
        <taxon>Bacteria</taxon>
        <taxon>Pseudomonadati</taxon>
        <taxon>Pseudomonadota</taxon>
        <taxon>Gammaproteobacteria</taxon>
        <taxon>Oceanospirillales</taxon>
        <taxon>Oceanospirillaceae</taxon>
        <taxon>Bacterioplanes</taxon>
    </lineage>
</organism>
<feature type="domain" description="MotA/TolQ/ExbB proton channel" evidence="8">
    <location>
        <begin position="67"/>
        <end position="187"/>
    </location>
</feature>
<sequence length="211" mass="22982">MLEIIQNGGWMMVPIIIASVLALAITVERFWTLRPSQVAPADLLGRVWGWMKNKQLDGQRMRELRESSPLGRVLAAGLMNSRHGRQIMKESIEEVASHEIHEMERYLNALGTVAAVAPLMGLLGTVIGMIKVFAEIMVAGTGQANVLAGGISEALITTAAGLVVAIPALICHRILQRRVDELVVFMEQESLKLVDVLHGDREVADSTGAKQ</sequence>
<keyword evidence="6" id="KW-0813">Transport</keyword>
<evidence type="ECO:0000256" key="4">
    <source>
        <dbReference type="ARBA" id="ARBA00022989"/>
    </source>
</evidence>
<comment type="similarity">
    <text evidence="6">Belongs to the exbB/tolQ family.</text>
</comment>
<dbReference type="PANTHER" id="PTHR30625:SF11">
    <property type="entry name" value="MOTA_TOLQ_EXBB PROTON CHANNEL DOMAIN-CONTAINING PROTEIN"/>
    <property type="match status" value="1"/>
</dbReference>
<reference evidence="9 10" key="1">
    <citation type="submission" date="2017-07" db="EMBL/GenBank/DDBJ databases">
        <title>Annotated genome sequence of Bacterioplanes sanyensis isolated from Red Sea.</title>
        <authorList>
            <person name="Rehman Z.U."/>
        </authorList>
    </citation>
    <scope>NUCLEOTIDE SEQUENCE [LARGE SCALE GENOMIC DNA]</scope>
    <source>
        <strain evidence="9 10">NV9</strain>
    </source>
</reference>
<dbReference type="GO" id="GO:0017038">
    <property type="term" value="P:protein import"/>
    <property type="evidence" value="ECO:0007669"/>
    <property type="project" value="TreeGrafter"/>
</dbReference>
<dbReference type="PANTHER" id="PTHR30625">
    <property type="entry name" value="PROTEIN TOLQ"/>
    <property type="match status" value="1"/>
</dbReference>
<keyword evidence="4 7" id="KW-1133">Transmembrane helix</keyword>
<proteinExistence type="inferred from homology"/>
<comment type="subcellular location">
    <subcellularLocation>
        <location evidence="1">Cell membrane</location>
        <topology evidence="1">Multi-pass membrane protein</topology>
    </subcellularLocation>
    <subcellularLocation>
        <location evidence="6">Membrane</location>
        <topology evidence="6">Multi-pass membrane protein</topology>
    </subcellularLocation>
</comment>
<dbReference type="InterPro" id="IPR050790">
    <property type="entry name" value="ExbB/TolQ_transport"/>
</dbReference>
<dbReference type="RefSeq" id="WP_094061158.1">
    <property type="nucleotide sequence ID" value="NZ_CP022530.1"/>
</dbReference>
<dbReference type="KEGG" id="bsan:CHH28_15460"/>
<name>A0A222FN92_9GAMM</name>
<protein>
    <submittedName>
        <fullName evidence="9">Biopolymer transporter ExbB</fullName>
    </submittedName>
</protein>
<evidence type="ECO:0000259" key="8">
    <source>
        <dbReference type="Pfam" id="PF01618"/>
    </source>
</evidence>
<evidence type="ECO:0000256" key="3">
    <source>
        <dbReference type="ARBA" id="ARBA00022692"/>
    </source>
</evidence>
<keyword evidence="5 7" id="KW-0472">Membrane</keyword>
<feature type="transmembrane region" description="Helical" evidence="7">
    <location>
        <begin position="146"/>
        <end position="170"/>
    </location>
</feature>
<dbReference type="EMBL" id="CP022530">
    <property type="protein sequence ID" value="ASP39984.1"/>
    <property type="molecule type" value="Genomic_DNA"/>
</dbReference>
<dbReference type="OrthoDB" id="4045at2"/>
<feature type="transmembrane region" description="Helical" evidence="7">
    <location>
        <begin position="12"/>
        <end position="31"/>
    </location>
</feature>
<evidence type="ECO:0000256" key="5">
    <source>
        <dbReference type="ARBA" id="ARBA00023136"/>
    </source>
</evidence>
<dbReference type="AlphaFoldDB" id="A0A222FN92"/>
<keyword evidence="3 7" id="KW-0812">Transmembrane</keyword>
<dbReference type="Pfam" id="PF01618">
    <property type="entry name" value="MotA_ExbB"/>
    <property type="match status" value="1"/>
</dbReference>
<dbReference type="InterPro" id="IPR002898">
    <property type="entry name" value="MotA_ExbB_proton_chnl"/>
</dbReference>
<evidence type="ECO:0000313" key="9">
    <source>
        <dbReference type="EMBL" id="ASP39984.1"/>
    </source>
</evidence>
<evidence type="ECO:0000256" key="1">
    <source>
        <dbReference type="ARBA" id="ARBA00004651"/>
    </source>
</evidence>
<keyword evidence="6" id="KW-0653">Protein transport</keyword>
<dbReference type="Proteomes" id="UP000202440">
    <property type="component" value="Chromosome"/>
</dbReference>
<dbReference type="GO" id="GO:0005886">
    <property type="term" value="C:plasma membrane"/>
    <property type="evidence" value="ECO:0007669"/>
    <property type="project" value="UniProtKB-SubCell"/>
</dbReference>
<keyword evidence="2" id="KW-1003">Cell membrane</keyword>
<evidence type="ECO:0000256" key="6">
    <source>
        <dbReference type="RuleBase" id="RU004057"/>
    </source>
</evidence>
<accession>A0A222FN92</accession>
<gene>
    <name evidence="9" type="ORF">CHH28_15460</name>
</gene>
<evidence type="ECO:0000256" key="7">
    <source>
        <dbReference type="SAM" id="Phobius"/>
    </source>
</evidence>
<evidence type="ECO:0000256" key="2">
    <source>
        <dbReference type="ARBA" id="ARBA00022475"/>
    </source>
</evidence>
<feature type="transmembrane region" description="Helical" evidence="7">
    <location>
        <begin position="106"/>
        <end position="134"/>
    </location>
</feature>
<evidence type="ECO:0000313" key="10">
    <source>
        <dbReference type="Proteomes" id="UP000202440"/>
    </source>
</evidence>
<keyword evidence="10" id="KW-1185">Reference proteome</keyword>